<organism evidence="1 2">
    <name type="scientific">Araneus ventricosus</name>
    <name type="common">Orbweaver spider</name>
    <name type="synonym">Epeira ventricosa</name>
    <dbReference type="NCBI Taxonomy" id="182803"/>
    <lineage>
        <taxon>Eukaryota</taxon>
        <taxon>Metazoa</taxon>
        <taxon>Ecdysozoa</taxon>
        <taxon>Arthropoda</taxon>
        <taxon>Chelicerata</taxon>
        <taxon>Arachnida</taxon>
        <taxon>Araneae</taxon>
        <taxon>Araneomorphae</taxon>
        <taxon>Entelegynae</taxon>
        <taxon>Araneoidea</taxon>
        <taxon>Araneidae</taxon>
        <taxon>Araneus</taxon>
    </lineage>
</organism>
<dbReference type="Proteomes" id="UP000499080">
    <property type="component" value="Unassembled WGS sequence"/>
</dbReference>
<evidence type="ECO:0000313" key="1">
    <source>
        <dbReference type="EMBL" id="GBM47495.1"/>
    </source>
</evidence>
<proteinExistence type="predicted"/>
<evidence type="ECO:0000313" key="2">
    <source>
        <dbReference type="Proteomes" id="UP000499080"/>
    </source>
</evidence>
<sequence>MHRQGPLFVNDVSFLDVEGLPESVSLFTDVRSSLKWFYYPLLSPKRTVESCLSFPLGSREALHKIEEVLSFPVILPKMKIRPCSLTLPNSPAVRWRLTAST</sequence>
<accession>A0A4Y2G478</accession>
<protein>
    <submittedName>
        <fullName evidence="1">Uncharacterized protein</fullName>
    </submittedName>
</protein>
<dbReference type="AlphaFoldDB" id="A0A4Y2G478"/>
<reference evidence="1 2" key="1">
    <citation type="journal article" date="2019" name="Sci. Rep.">
        <title>Orb-weaving spider Araneus ventricosus genome elucidates the spidroin gene catalogue.</title>
        <authorList>
            <person name="Kono N."/>
            <person name="Nakamura H."/>
            <person name="Ohtoshi R."/>
            <person name="Moran D.A.P."/>
            <person name="Shinohara A."/>
            <person name="Yoshida Y."/>
            <person name="Fujiwara M."/>
            <person name="Mori M."/>
            <person name="Tomita M."/>
            <person name="Arakawa K."/>
        </authorList>
    </citation>
    <scope>NUCLEOTIDE SEQUENCE [LARGE SCALE GENOMIC DNA]</scope>
</reference>
<comment type="caution">
    <text evidence="1">The sequence shown here is derived from an EMBL/GenBank/DDBJ whole genome shotgun (WGS) entry which is preliminary data.</text>
</comment>
<gene>
    <name evidence="1" type="ORF">AVEN_79625_1</name>
</gene>
<keyword evidence="2" id="KW-1185">Reference proteome</keyword>
<dbReference type="EMBL" id="BGPR01001183">
    <property type="protein sequence ID" value="GBM47495.1"/>
    <property type="molecule type" value="Genomic_DNA"/>
</dbReference>
<name>A0A4Y2G478_ARAVE</name>